<evidence type="ECO:0000313" key="3">
    <source>
        <dbReference type="EMBL" id="OVE46049.1"/>
    </source>
</evidence>
<dbReference type="PANTHER" id="PTHR30336:SF4">
    <property type="entry name" value="ENVELOPE BIOGENESIS FACTOR ELYC"/>
    <property type="match status" value="1"/>
</dbReference>
<feature type="transmembrane region" description="Helical" evidence="1">
    <location>
        <begin position="12"/>
        <end position="35"/>
    </location>
</feature>
<dbReference type="GO" id="GO:0043164">
    <property type="term" value="P:Gram-negative-bacterium-type cell wall biogenesis"/>
    <property type="evidence" value="ECO:0007669"/>
    <property type="project" value="TreeGrafter"/>
</dbReference>
<dbReference type="AlphaFoldDB" id="A0A202B3Q5"/>
<dbReference type="CDD" id="cd06259">
    <property type="entry name" value="YdcF-like"/>
    <property type="match status" value="1"/>
</dbReference>
<gene>
    <name evidence="3" type="ORF">CBW21_20390</name>
</gene>
<comment type="caution">
    <text evidence="3">The sequence shown here is derived from an EMBL/GenBank/DDBJ whole genome shotgun (WGS) entry which is preliminary data.</text>
</comment>
<dbReference type="Pfam" id="PF02698">
    <property type="entry name" value="DUF218"/>
    <property type="match status" value="1"/>
</dbReference>
<proteinExistence type="predicted"/>
<dbReference type="EMBL" id="NHOO01000023">
    <property type="protein sequence ID" value="OVE46049.1"/>
    <property type="molecule type" value="Genomic_DNA"/>
</dbReference>
<dbReference type="InterPro" id="IPR051599">
    <property type="entry name" value="Cell_Envelope_Assoc"/>
</dbReference>
<dbReference type="GO" id="GO:0005886">
    <property type="term" value="C:plasma membrane"/>
    <property type="evidence" value="ECO:0007669"/>
    <property type="project" value="TreeGrafter"/>
</dbReference>
<protein>
    <recommendedName>
        <fullName evidence="2">DUF218 domain-containing protein</fullName>
    </recommendedName>
</protein>
<feature type="transmembrane region" description="Helical" evidence="1">
    <location>
        <begin position="44"/>
        <end position="66"/>
    </location>
</feature>
<evidence type="ECO:0000256" key="1">
    <source>
        <dbReference type="SAM" id="Phobius"/>
    </source>
</evidence>
<organism evidence="3 4">
    <name type="scientific">Chromobacterium violaceum</name>
    <dbReference type="NCBI Taxonomy" id="536"/>
    <lineage>
        <taxon>Bacteria</taxon>
        <taxon>Pseudomonadati</taxon>
        <taxon>Pseudomonadota</taxon>
        <taxon>Betaproteobacteria</taxon>
        <taxon>Neisseriales</taxon>
        <taxon>Chromobacteriaceae</taxon>
        <taxon>Chromobacterium</taxon>
    </lineage>
</organism>
<dbReference type="Proteomes" id="UP000196342">
    <property type="component" value="Unassembled WGS sequence"/>
</dbReference>
<keyword evidence="1" id="KW-1133">Transmembrane helix</keyword>
<sequence length="254" mass="27551">MEGMSLMVLWHRLLGALLLPPILNLLPIVAGAMLLRRWRHAGRLLLALGVVLSYLLSIPQTAIWLAQGVERYPPIRPAELAAVDAIVVLGGGKRPAPEFGGNAPSSDTLARLRYAAYLARQSGKPVLVTGGAPLGGEPEGEVMARALREDYGIRARWVENRSDTTLDNARLSAAMLKADGAARIALVSQGWHLARALPFFQSLGLQVLPAPTGFVRYEGPVFSRYLPSGKAMGDCHVLLREYIGLLYYRLRPGA</sequence>
<name>A0A202B3Q5_CHRVL</name>
<evidence type="ECO:0000313" key="4">
    <source>
        <dbReference type="Proteomes" id="UP000196342"/>
    </source>
</evidence>
<dbReference type="RefSeq" id="WP_087698697.1">
    <property type="nucleotide sequence ID" value="NZ_NHOO01000023.1"/>
</dbReference>
<dbReference type="InterPro" id="IPR003848">
    <property type="entry name" value="DUF218"/>
</dbReference>
<dbReference type="InterPro" id="IPR014729">
    <property type="entry name" value="Rossmann-like_a/b/a_fold"/>
</dbReference>
<evidence type="ECO:0000259" key="2">
    <source>
        <dbReference type="Pfam" id="PF02698"/>
    </source>
</evidence>
<keyword evidence="1" id="KW-0472">Membrane</keyword>
<reference evidence="3 4" key="1">
    <citation type="submission" date="2017-05" db="EMBL/GenBank/DDBJ databases">
        <title>Chromobacterium violaceum GHPS1 isolated from Hydrocarbon polluted soil in French Guiana display an awesome secondary metabolite arsenal and a battery of drug and heavy-metal-resistance and detoxification of xenobiotics proteins.</title>
        <authorList>
            <person name="Belbahri L."/>
        </authorList>
    </citation>
    <scope>NUCLEOTIDE SEQUENCE [LARGE SCALE GENOMIC DNA]</scope>
    <source>
        <strain evidence="3 4">GHPS1</strain>
    </source>
</reference>
<keyword evidence="4" id="KW-1185">Reference proteome</keyword>
<accession>A0A202B3Q5</accession>
<keyword evidence="1" id="KW-0812">Transmembrane</keyword>
<dbReference type="GO" id="GO:0000270">
    <property type="term" value="P:peptidoglycan metabolic process"/>
    <property type="evidence" value="ECO:0007669"/>
    <property type="project" value="TreeGrafter"/>
</dbReference>
<feature type="domain" description="DUF218" evidence="2">
    <location>
        <begin position="84"/>
        <end position="244"/>
    </location>
</feature>
<dbReference type="PANTHER" id="PTHR30336">
    <property type="entry name" value="INNER MEMBRANE PROTEIN, PROBABLE PERMEASE"/>
    <property type="match status" value="1"/>
</dbReference>
<dbReference type="Gene3D" id="3.40.50.620">
    <property type="entry name" value="HUPs"/>
    <property type="match status" value="1"/>
</dbReference>